<feature type="transmembrane region" description="Helical" evidence="1">
    <location>
        <begin position="35"/>
        <end position="52"/>
    </location>
</feature>
<feature type="transmembrane region" description="Helical" evidence="1">
    <location>
        <begin position="59"/>
        <end position="77"/>
    </location>
</feature>
<gene>
    <name evidence="2" type="ORF">HOV93_06500</name>
</gene>
<dbReference type="EMBL" id="JABRWO010000001">
    <property type="protein sequence ID" value="MBA2113501.1"/>
    <property type="molecule type" value="Genomic_DNA"/>
</dbReference>
<feature type="transmembrane region" description="Helical" evidence="1">
    <location>
        <begin position="109"/>
        <end position="127"/>
    </location>
</feature>
<dbReference type="Proteomes" id="UP000551616">
    <property type="component" value="Unassembled WGS sequence"/>
</dbReference>
<name>A0A7V8V2B3_9BACT</name>
<keyword evidence="1" id="KW-0472">Membrane</keyword>
<evidence type="ECO:0000256" key="1">
    <source>
        <dbReference type="SAM" id="Phobius"/>
    </source>
</evidence>
<reference evidence="2 3" key="1">
    <citation type="submission" date="2020-05" db="EMBL/GenBank/DDBJ databases">
        <title>Bremerella alba sp. nov., a novel planctomycete isolated from the surface of the macroalga Fucus spiralis.</title>
        <authorList>
            <person name="Godinho O."/>
            <person name="Botelho R."/>
            <person name="Albuquerque L."/>
            <person name="Wiegand S."/>
            <person name="Da Costa M.S."/>
            <person name="Lobo-Da-Cunha A."/>
            <person name="Jogler C."/>
            <person name="Lage O.M."/>
        </authorList>
    </citation>
    <scope>NUCLEOTIDE SEQUENCE [LARGE SCALE GENOMIC DNA]</scope>
    <source>
        <strain evidence="2 3">FF15</strain>
    </source>
</reference>
<keyword evidence="1" id="KW-0812">Transmembrane</keyword>
<dbReference type="AlphaFoldDB" id="A0A7V8V2B3"/>
<evidence type="ECO:0000313" key="2">
    <source>
        <dbReference type="EMBL" id="MBA2113501.1"/>
    </source>
</evidence>
<keyword evidence="1" id="KW-1133">Transmembrane helix</keyword>
<organism evidence="2 3">
    <name type="scientific">Bremerella alba</name>
    <dbReference type="NCBI Taxonomy" id="980252"/>
    <lineage>
        <taxon>Bacteria</taxon>
        <taxon>Pseudomonadati</taxon>
        <taxon>Planctomycetota</taxon>
        <taxon>Planctomycetia</taxon>
        <taxon>Pirellulales</taxon>
        <taxon>Pirellulaceae</taxon>
        <taxon>Bremerella</taxon>
    </lineage>
</organism>
<proteinExistence type="predicted"/>
<accession>A0A7V8V2B3</accession>
<sequence length="140" mass="15508">MDENPFESHDTIDEPPIEPEVIEVPSAFRVPGPVAVAWLFSLALAAALVALVESPIGPITGLLAIAAGFLLFCKQLWAYRVSANYFAVLFLIMIAGSALAMLEQEWWRAGRGTLILLVTTLILLLLMHPKSRRFYYHSPE</sequence>
<keyword evidence="3" id="KW-1185">Reference proteome</keyword>
<protein>
    <submittedName>
        <fullName evidence="2">Uncharacterized protein</fullName>
    </submittedName>
</protein>
<dbReference type="RefSeq" id="WP_207394969.1">
    <property type="nucleotide sequence ID" value="NZ_JABRWO010000001.1"/>
</dbReference>
<evidence type="ECO:0000313" key="3">
    <source>
        <dbReference type="Proteomes" id="UP000551616"/>
    </source>
</evidence>
<comment type="caution">
    <text evidence="2">The sequence shown here is derived from an EMBL/GenBank/DDBJ whole genome shotgun (WGS) entry which is preliminary data.</text>
</comment>
<feature type="transmembrane region" description="Helical" evidence="1">
    <location>
        <begin position="83"/>
        <end position="102"/>
    </location>
</feature>